<sequence>MRRATGMRMVALATKMNTSQRRMHMPRSIARSMAWFLRHLTSSCWEFQGHSRVASTPRVAAESSQLFHNHRTNSDQQMPQAENQWIGSLLDKEVRLDCKHAGRSQGRMTCGSKCGSSAQPPGCCAAVNISSHRHSESGISETLQTPTHGSEICCRMRQSMRTSANNRRSRRDTYHCELRGIHTFTTAMHETRRLD</sequence>
<dbReference type="RefSeq" id="XP_018383572.1">
    <property type="nucleotide sequence ID" value="XM_018530684.1"/>
</dbReference>
<keyword evidence="2" id="KW-1185">Reference proteome</keyword>
<proteinExistence type="predicted"/>
<dbReference type="GeneID" id="29116278"/>
<gene>
    <name evidence="1" type="ORF">CC77DRAFT_214670</name>
</gene>
<accession>A0A177DFW6</accession>
<evidence type="ECO:0000313" key="2">
    <source>
        <dbReference type="Proteomes" id="UP000077248"/>
    </source>
</evidence>
<evidence type="ECO:0000313" key="1">
    <source>
        <dbReference type="EMBL" id="OAG18151.1"/>
    </source>
</evidence>
<protein>
    <submittedName>
        <fullName evidence="1">Uncharacterized protein</fullName>
    </submittedName>
</protein>
<organism evidence="1 2">
    <name type="scientific">Alternaria alternata</name>
    <name type="common">Alternaria rot fungus</name>
    <name type="synonym">Torula alternata</name>
    <dbReference type="NCBI Taxonomy" id="5599"/>
    <lineage>
        <taxon>Eukaryota</taxon>
        <taxon>Fungi</taxon>
        <taxon>Dikarya</taxon>
        <taxon>Ascomycota</taxon>
        <taxon>Pezizomycotina</taxon>
        <taxon>Dothideomycetes</taxon>
        <taxon>Pleosporomycetidae</taxon>
        <taxon>Pleosporales</taxon>
        <taxon>Pleosporineae</taxon>
        <taxon>Pleosporaceae</taxon>
        <taxon>Alternaria</taxon>
        <taxon>Alternaria sect. Alternaria</taxon>
        <taxon>Alternaria alternata complex</taxon>
    </lineage>
</organism>
<name>A0A177DFW6_ALTAL</name>
<dbReference type="VEuPathDB" id="FungiDB:CC77DRAFT_214670"/>
<dbReference type="Proteomes" id="UP000077248">
    <property type="component" value="Unassembled WGS sequence"/>
</dbReference>
<reference evidence="1 2" key="1">
    <citation type="submission" date="2016-05" db="EMBL/GenBank/DDBJ databases">
        <title>Comparative analysis of secretome profiles of manganese(II)-oxidizing ascomycete fungi.</title>
        <authorList>
            <consortium name="DOE Joint Genome Institute"/>
            <person name="Zeiner C.A."/>
            <person name="Purvine S.O."/>
            <person name="Zink E.M."/>
            <person name="Wu S."/>
            <person name="Pasa-Tolic L."/>
            <person name="Chaput D.L."/>
            <person name="Haridas S."/>
            <person name="Grigoriev I.V."/>
            <person name="Santelli C.M."/>
            <person name="Hansel C.M."/>
        </authorList>
    </citation>
    <scope>NUCLEOTIDE SEQUENCE [LARGE SCALE GENOMIC DNA]</scope>
    <source>
        <strain evidence="1 2">SRC1lrK2f</strain>
    </source>
</reference>
<dbReference type="AlphaFoldDB" id="A0A177DFW6"/>
<dbReference type="KEGG" id="aalt:CC77DRAFT_214670"/>
<dbReference type="EMBL" id="KV441484">
    <property type="protein sequence ID" value="OAG18151.1"/>
    <property type="molecule type" value="Genomic_DNA"/>
</dbReference>